<feature type="compositionally biased region" description="Polar residues" evidence="1">
    <location>
        <begin position="100"/>
        <end position="115"/>
    </location>
</feature>
<dbReference type="AlphaFoldDB" id="Q1JZC5"/>
<dbReference type="OrthoDB" id="3177398at2"/>
<accession>Q1JZC5</accession>
<organism evidence="3 4">
    <name type="scientific">Desulfuromonas acetoxidans (strain DSM 684 / 11070)</name>
    <dbReference type="NCBI Taxonomy" id="281689"/>
    <lineage>
        <taxon>Bacteria</taxon>
        <taxon>Pseudomonadati</taxon>
        <taxon>Thermodesulfobacteriota</taxon>
        <taxon>Desulfuromonadia</taxon>
        <taxon>Desulfuromonadales</taxon>
        <taxon>Desulfuromonadaceae</taxon>
        <taxon>Desulfuromonas</taxon>
    </lineage>
</organism>
<evidence type="ECO:0000256" key="1">
    <source>
        <dbReference type="SAM" id="MobiDB-lite"/>
    </source>
</evidence>
<keyword evidence="4" id="KW-1185">Reference proteome</keyword>
<name>Q1JZC5_DESA6</name>
<reference evidence="3" key="2">
    <citation type="submission" date="2006-05" db="EMBL/GenBank/DDBJ databases">
        <title>Sequencing of the draft genome and assembly of Desulfuromonas acetoxidans DSM 684.</title>
        <authorList>
            <consortium name="US DOE Joint Genome Institute (JGI-PGF)"/>
            <person name="Copeland A."/>
            <person name="Lucas S."/>
            <person name="Lapidus A."/>
            <person name="Barry K."/>
            <person name="Detter J.C."/>
            <person name="Glavina del Rio T."/>
            <person name="Hammon N."/>
            <person name="Israni S."/>
            <person name="Dalin E."/>
            <person name="Tice H."/>
            <person name="Bruce D."/>
            <person name="Pitluck S."/>
            <person name="Richardson P."/>
        </authorList>
    </citation>
    <scope>NUCLEOTIDE SEQUENCE [LARGE SCALE GENOMIC DNA]</scope>
    <source>
        <strain evidence="3">DSM 684</strain>
    </source>
</reference>
<reference evidence="3" key="1">
    <citation type="submission" date="2006-05" db="EMBL/GenBank/DDBJ databases">
        <title>Annotation of the draft genome assembly of Desulfuromonas acetoxidans DSM 684.</title>
        <authorList>
            <consortium name="US DOE Joint Genome Institute (JGI-ORNL)"/>
            <person name="Larimer F."/>
            <person name="Land M."/>
            <person name="Hauser L."/>
        </authorList>
    </citation>
    <scope>NUCLEOTIDE SEQUENCE [LARGE SCALE GENOMIC DNA]</scope>
    <source>
        <strain evidence="3">DSM 684</strain>
    </source>
</reference>
<feature type="signal peptide" evidence="2">
    <location>
        <begin position="1"/>
        <end position="26"/>
    </location>
</feature>
<evidence type="ECO:0000256" key="2">
    <source>
        <dbReference type="SAM" id="SignalP"/>
    </source>
</evidence>
<sequence length="115" mass="11931">MTVMNSVKIVSAVVLMMAITSLPYTADASSRFRGESAGTGLYLVDTDGDGIGDTRPEPGTGMGANATNFVDADGDGVCDTYAAGGQQLLDGSGVPEDALQLQTQERIRLRTQSGR</sequence>
<dbReference type="RefSeq" id="WP_006000609.1">
    <property type="nucleotide sequence ID" value="NZ_AAEW02000009.1"/>
</dbReference>
<gene>
    <name evidence="3" type="ORF">Dace_1504</name>
</gene>
<dbReference type="Proteomes" id="UP000005695">
    <property type="component" value="Unassembled WGS sequence"/>
</dbReference>
<feature type="region of interest" description="Disordered" evidence="1">
    <location>
        <begin position="92"/>
        <end position="115"/>
    </location>
</feature>
<proteinExistence type="predicted"/>
<keyword evidence="2" id="KW-0732">Signal</keyword>
<comment type="caution">
    <text evidence="3">The sequence shown here is derived from an EMBL/GenBank/DDBJ whole genome shotgun (WGS) entry which is preliminary data.</text>
</comment>
<dbReference type="EMBL" id="AAEW02000009">
    <property type="protein sequence ID" value="EAT15642.1"/>
    <property type="molecule type" value="Genomic_DNA"/>
</dbReference>
<evidence type="ECO:0000313" key="4">
    <source>
        <dbReference type="Proteomes" id="UP000005695"/>
    </source>
</evidence>
<evidence type="ECO:0000313" key="3">
    <source>
        <dbReference type="EMBL" id="EAT15642.1"/>
    </source>
</evidence>
<protein>
    <submittedName>
        <fullName evidence="3">Uncharacterized protein</fullName>
    </submittedName>
</protein>
<feature type="chain" id="PRO_5004192687" evidence="2">
    <location>
        <begin position="27"/>
        <end position="115"/>
    </location>
</feature>